<comment type="similarity">
    <text evidence="15">Belongs to the LRRCC1 family.</text>
</comment>
<dbReference type="Pfam" id="PF16421">
    <property type="entry name" value="E2F_CC-MB"/>
    <property type="match status" value="1"/>
</dbReference>
<keyword evidence="11 17" id="KW-0804">Transcription</keyword>
<dbReference type="InterPro" id="IPR001611">
    <property type="entry name" value="Leu-rich_rpt"/>
</dbReference>
<dbReference type="InterPro" id="IPR015633">
    <property type="entry name" value="E2F"/>
</dbReference>
<gene>
    <name evidence="21" type="primary">e2f5</name>
</gene>
<dbReference type="CDD" id="cd14660">
    <property type="entry name" value="E2F_DD"/>
    <property type="match status" value="1"/>
</dbReference>
<dbReference type="InterPro" id="IPR036388">
    <property type="entry name" value="WH-like_DNA-bd_sf"/>
</dbReference>
<dbReference type="SUPFAM" id="SSF144074">
    <property type="entry name" value="E2F-DP heterodimerization region"/>
    <property type="match status" value="1"/>
</dbReference>
<evidence type="ECO:0000259" key="20">
    <source>
        <dbReference type="SMART" id="SM01372"/>
    </source>
</evidence>
<evidence type="ECO:0000256" key="12">
    <source>
        <dbReference type="ARBA" id="ARBA00023212"/>
    </source>
</evidence>
<keyword evidence="22" id="KW-1185">Reference proteome</keyword>
<evidence type="ECO:0000256" key="5">
    <source>
        <dbReference type="ARBA" id="ARBA00022618"/>
    </source>
</evidence>
<keyword evidence="5" id="KW-0132">Cell division</keyword>
<dbReference type="InterPro" id="IPR037241">
    <property type="entry name" value="E2F-DP_heterodim"/>
</dbReference>
<keyword evidence="4" id="KW-0433">Leucine-rich repeat</keyword>
<dbReference type="PROSITE" id="PS51450">
    <property type="entry name" value="LRR"/>
    <property type="match status" value="4"/>
</dbReference>
<feature type="compositionally biased region" description="Basic and acidic residues" evidence="19">
    <location>
        <begin position="399"/>
        <end position="411"/>
    </location>
</feature>
<evidence type="ECO:0000256" key="8">
    <source>
        <dbReference type="ARBA" id="ARBA00023015"/>
    </source>
</evidence>
<keyword evidence="13" id="KW-0131">Cell cycle</keyword>
<dbReference type="InterPro" id="IPR032675">
    <property type="entry name" value="LRR_dom_sf"/>
</dbReference>
<dbReference type="Proteomes" id="UP000005207">
    <property type="component" value="Linkage group LG18"/>
</dbReference>
<feature type="coiled-coil region" evidence="18">
    <location>
        <begin position="773"/>
        <end position="923"/>
    </location>
</feature>
<evidence type="ECO:0000256" key="19">
    <source>
        <dbReference type="SAM" id="MobiDB-lite"/>
    </source>
</evidence>
<proteinExistence type="inferred from homology"/>
<dbReference type="SUPFAM" id="SSF46785">
    <property type="entry name" value="Winged helix' DNA-binding domain"/>
    <property type="match status" value="1"/>
</dbReference>
<evidence type="ECO:0000256" key="14">
    <source>
        <dbReference type="ARBA" id="ARBA00054059"/>
    </source>
</evidence>
<dbReference type="GeneTree" id="ENSGT00940000157414"/>
<feature type="coiled-coil region" evidence="18">
    <location>
        <begin position="961"/>
        <end position="1013"/>
    </location>
</feature>
<keyword evidence="7" id="KW-0498">Mitosis</keyword>
<dbReference type="Pfam" id="PF12799">
    <property type="entry name" value="LRR_4"/>
    <property type="match status" value="1"/>
</dbReference>
<dbReference type="GO" id="GO:0005814">
    <property type="term" value="C:centriole"/>
    <property type="evidence" value="ECO:0007669"/>
    <property type="project" value="UniProtKB-SubCell"/>
</dbReference>
<feature type="domain" description="E2F/DP family winged-helix DNA-binding" evidence="20">
    <location>
        <begin position="970"/>
        <end position="1050"/>
    </location>
</feature>
<feature type="region of interest" description="Disordered" evidence="19">
    <location>
        <begin position="240"/>
        <end position="273"/>
    </location>
</feature>
<evidence type="ECO:0000256" key="3">
    <source>
        <dbReference type="ARBA" id="ARBA00022490"/>
    </source>
</evidence>
<dbReference type="GO" id="GO:0000981">
    <property type="term" value="F:DNA-binding transcription factor activity, RNA polymerase II-specific"/>
    <property type="evidence" value="ECO:0007669"/>
    <property type="project" value="TreeGrafter"/>
</dbReference>
<dbReference type="InParanoid" id="A0A669E6C8"/>
<evidence type="ECO:0000256" key="15">
    <source>
        <dbReference type="ARBA" id="ARBA00061329"/>
    </source>
</evidence>
<feature type="coiled-coil region" evidence="18">
    <location>
        <begin position="528"/>
        <end position="576"/>
    </location>
</feature>
<evidence type="ECO:0000256" key="7">
    <source>
        <dbReference type="ARBA" id="ARBA00022776"/>
    </source>
</evidence>
<dbReference type="Ensembl" id="ENSONIT00000045829.1">
    <property type="protein sequence ID" value="ENSONIP00000066586.1"/>
    <property type="gene ID" value="ENSONIG00000018639.2"/>
</dbReference>
<evidence type="ECO:0000256" key="1">
    <source>
        <dbReference type="ARBA" id="ARBA00004114"/>
    </source>
</evidence>
<dbReference type="InterPro" id="IPR025875">
    <property type="entry name" value="Leu-rich_rpt_4"/>
</dbReference>
<reference evidence="21" key="3">
    <citation type="submission" date="2025-09" db="UniProtKB">
        <authorList>
            <consortium name="Ensembl"/>
        </authorList>
    </citation>
    <scope>IDENTIFICATION</scope>
</reference>
<feature type="coiled-coil region" evidence="18">
    <location>
        <begin position="1057"/>
        <end position="1098"/>
    </location>
</feature>
<name>A0A669E6C8_ORENI</name>
<evidence type="ECO:0000256" key="4">
    <source>
        <dbReference type="ARBA" id="ARBA00022614"/>
    </source>
</evidence>
<dbReference type="InterPro" id="IPR036390">
    <property type="entry name" value="WH_DNA-bd_sf"/>
</dbReference>
<dbReference type="SMART" id="SM01372">
    <property type="entry name" value="E2F_TDP"/>
    <property type="match status" value="1"/>
</dbReference>
<feature type="compositionally biased region" description="Basic and acidic residues" evidence="19">
    <location>
        <begin position="312"/>
        <end position="327"/>
    </location>
</feature>
<evidence type="ECO:0000256" key="16">
    <source>
        <dbReference type="ARBA" id="ARBA00067351"/>
    </source>
</evidence>
<dbReference type="GO" id="GO:0090575">
    <property type="term" value="C:RNA polymerase II transcription regulator complex"/>
    <property type="evidence" value="ECO:0007669"/>
    <property type="project" value="TreeGrafter"/>
</dbReference>
<evidence type="ECO:0000256" key="13">
    <source>
        <dbReference type="ARBA" id="ARBA00023306"/>
    </source>
</evidence>
<keyword evidence="6" id="KW-0677">Repeat</keyword>
<reference evidence="22" key="1">
    <citation type="submission" date="2012-01" db="EMBL/GenBank/DDBJ databases">
        <title>The Genome Sequence of Oreochromis niloticus (Nile Tilapia).</title>
        <authorList>
            <consortium name="Broad Institute Genome Assembly Team"/>
            <consortium name="Broad Institute Sequencing Platform"/>
            <person name="Di Palma F."/>
            <person name="Johnson J."/>
            <person name="Lander E.S."/>
            <person name="Lindblad-Toh K."/>
        </authorList>
    </citation>
    <scope>NUCLEOTIDE SEQUENCE [LARGE SCALE GENOMIC DNA]</scope>
</reference>
<reference evidence="21" key="2">
    <citation type="submission" date="2025-08" db="UniProtKB">
        <authorList>
            <consortium name="Ensembl"/>
        </authorList>
    </citation>
    <scope>IDENTIFICATION</scope>
</reference>
<dbReference type="FunFam" id="3.80.10.10:FF:000171">
    <property type="entry name" value="Leucine rich repeat and coiled-coil centrosomal protein 1"/>
    <property type="match status" value="1"/>
</dbReference>
<evidence type="ECO:0000256" key="2">
    <source>
        <dbReference type="ARBA" id="ARBA00010940"/>
    </source>
</evidence>
<evidence type="ECO:0000313" key="22">
    <source>
        <dbReference type="Proteomes" id="UP000005207"/>
    </source>
</evidence>
<dbReference type="PANTHER" id="PTHR12081">
    <property type="entry name" value="TRANSCRIPTION FACTOR E2F"/>
    <property type="match status" value="1"/>
</dbReference>
<dbReference type="SMART" id="SM00365">
    <property type="entry name" value="LRR_SD22"/>
    <property type="match status" value="3"/>
</dbReference>
<comment type="similarity">
    <text evidence="2 17">Belongs to the E2F/DP family.</text>
</comment>
<dbReference type="Pfam" id="PF02319">
    <property type="entry name" value="WHD_E2F_TDP"/>
    <property type="match status" value="1"/>
</dbReference>
<protein>
    <recommendedName>
        <fullName evidence="16">Leucine-rich repeat and coiled-coil domain-containing protein 1</fullName>
    </recommendedName>
</protein>
<evidence type="ECO:0000256" key="10">
    <source>
        <dbReference type="ARBA" id="ARBA00023125"/>
    </source>
</evidence>
<sequence length="1329" mass="151139">MAGKELSLIDKNITSLLDIPLIPTVTSLNLHCNHIPRIEGLTSAWHLRHLDLSSNCISKIEGLSSLTSLRTLNLSCNLITKVEALNGLVNLTRLNLSYNQINDLSGLLYLHGTEYKLKHLSLHSNHLDSIDHLLQCLLGIQGLREVTLSQDGRDNPVCRSPGYREIVLQSLPQVSVLDGLNRLGNPSPQSLSSLCDIPGLEDYVDLLLSSDTSHNEAVRGDAPLTTPRIDQLLTQFRQRSATSEVITDPVTQPEPPCTQPVRSTVTDKGDPVSEERIRKLEHQMSQLIQQNPADNKSRRSAHSVVMVRKAKRDTDRTSESECDSGKENRRRTRIPKYHDSVTSSTTTKETKRSESDQENPKRRASKSAVGSRTKAGSTGSAEAVRPTRKGPLRAAKASGDMKTRSTEEEETYRTIVEERDQERERRWKAEQAVRKLTEELKCLQTKVSEEKDLQSMALHTTDRLKELLLKERSGHSELQARVEEMEGRCRSLTQQLEQARSCEEQHKTSLHRLEESISHGEALRAHQQAEEIKRQQELQNKAAALKRELDIQRASVRQHKDKLQQLHELLAAREQEHRKQLELRLQPGGADFRDAVAKEVASVEERHSHKEAELQEKLAEGRKQYTALEDEFRMALTIEAARFSEVKEACDQMTAELMELKATLAQSQERERKSGSLVQELTAMVKEQKSRISELIKAKRDAVTDLKSRLHSLEAEVGQDRRLGLQLELLKKDKARLLSQLTAQESVIDGLRAERKIWGQELAQQGASLAQDRGRLEARLEVLSAELEAQRKQNEKDNDTLRIKAKIMDDQTETIRRLKESLQERDDQIRRLKEEAAKAQKRLQEQLEEETTQQAELKERVEHLSLRKEELKQQLEDKEAELEQVKRVYSESTKKWQEKADLLTRLESQVKRMKENFDSRERLLLEEREKATEAHRAALEKLHYVDDAFRRQLESVQAAHQAELLRLANEKQQKIEEANQKVFEVEEEMRQLLEETETNKRIMEEKMKRLSSAADSLAVKQKRRIYDITNVLEGVGLIEKKNKNVIQWRGENIASQTEEVLEQVNVLKAQIAELEAQEKELDNQKAWLEENIKHLNHDPVLNTYKFVTHEDICSAFSGETLLAVVAPAGTQLEVPLPEMGQSGQKKYQVNLRSHSAPIQVVLINRDSDSRVPVVFSVPPTDDICQMPTPPSTPASLQRFPLSVSTSNTNTTSCCSQESLCSDHQMVLPEHDDVLTPSATPPDVQMVCHGRPVMGLEQQEMDLVDQEFQSVLDVSSLLKLSATEDHMKDNQEGAVDLIDELMSTDGIDYSFNLDDNEGVCDLFDVQILNY</sequence>
<dbReference type="SMART" id="SM00369">
    <property type="entry name" value="LRR_TYP"/>
    <property type="match status" value="3"/>
</dbReference>
<dbReference type="GO" id="GO:0046983">
    <property type="term" value="F:protein dimerization activity"/>
    <property type="evidence" value="ECO:0007669"/>
    <property type="project" value="InterPro"/>
</dbReference>
<dbReference type="InterPro" id="IPR032198">
    <property type="entry name" value="E2F_CC-MB"/>
</dbReference>
<dbReference type="FunFam" id="3.80.10.10:FF:000148">
    <property type="entry name" value="Leucine rich repeat and coiled-coil centrosomal protein 1"/>
    <property type="match status" value="1"/>
</dbReference>
<feature type="region of interest" description="Disordered" evidence="19">
    <location>
        <begin position="288"/>
        <end position="411"/>
    </location>
</feature>
<feature type="coiled-coil region" evidence="18">
    <location>
        <begin position="600"/>
        <end position="716"/>
    </location>
</feature>
<keyword evidence="12" id="KW-0206">Cytoskeleton</keyword>
<dbReference type="InterPro" id="IPR003591">
    <property type="entry name" value="Leu-rich_rpt_typical-subtyp"/>
</dbReference>
<keyword evidence="10 17" id="KW-0238">DNA-binding</keyword>
<keyword evidence="17" id="KW-0539">Nucleus</keyword>
<dbReference type="FunCoup" id="A0A669E6C8">
    <property type="interactions" value="106"/>
</dbReference>
<dbReference type="Gene3D" id="6.10.250.540">
    <property type="match status" value="1"/>
</dbReference>
<feature type="compositionally biased region" description="Polar residues" evidence="19">
    <location>
        <begin position="368"/>
        <end position="380"/>
    </location>
</feature>
<comment type="subcellular location">
    <subcellularLocation>
        <location evidence="1">Cytoplasm</location>
        <location evidence="1">Cytoskeleton</location>
        <location evidence="1">Microtubule organizing center</location>
        <location evidence="1">Centrosome</location>
        <location evidence="1">Centriole</location>
    </subcellularLocation>
    <subcellularLocation>
        <location evidence="17">Nucleus</location>
    </subcellularLocation>
</comment>
<comment type="function">
    <text evidence="14">Required for the organization of the mitotic spindle. Maintains the structural integrity of centrosomes during mitosis.</text>
</comment>
<dbReference type="GO" id="GO:0000978">
    <property type="term" value="F:RNA polymerase II cis-regulatory region sequence-specific DNA binding"/>
    <property type="evidence" value="ECO:0007669"/>
    <property type="project" value="InterPro"/>
</dbReference>
<accession>A0A669E6C8</accession>
<dbReference type="InterPro" id="IPR003316">
    <property type="entry name" value="E2F_WHTH_DNA-bd_dom"/>
</dbReference>
<evidence type="ECO:0000256" key="9">
    <source>
        <dbReference type="ARBA" id="ARBA00023054"/>
    </source>
</evidence>
<keyword evidence="3" id="KW-0963">Cytoplasm</keyword>
<evidence type="ECO:0000256" key="17">
    <source>
        <dbReference type="RuleBase" id="RU003796"/>
    </source>
</evidence>
<keyword evidence="9 18" id="KW-0175">Coiled coil</keyword>
<keyword evidence="8 17" id="KW-0805">Transcription regulation</keyword>
<dbReference type="PANTHER" id="PTHR12081:SF35">
    <property type="entry name" value="TRANSCRIPTION FACTOR E2F5"/>
    <property type="match status" value="1"/>
</dbReference>
<organism evidence="21 22">
    <name type="scientific">Oreochromis niloticus</name>
    <name type="common">Nile tilapia</name>
    <name type="synonym">Tilapia nilotica</name>
    <dbReference type="NCBI Taxonomy" id="8128"/>
    <lineage>
        <taxon>Eukaryota</taxon>
        <taxon>Metazoa</taxon>
        <taxon>Chordata</taxon>
        <taxon>Craniata</taxon>
        <taxon>Vertebrata</taxon>
        <taxon>Euteleostomi</taxon>
        <taxon>Actinopterygii</taxon>
        <taxon>Neopterygii</taxon>
        <taxon>Teleostei</taxon>
        <taxon>Neoteleostei</taxon>
        <taxon>Acanthomorphata</taxon>
        <taxon>Ovalentaria</taxon>
        <taxon>Cichlomorphae</taxon>
        <taxon>Cichliformes</taxon>
        <taxon>Cichlidae</taxon>
        <taxon>African cichlids</taxon>
        <taxon>Pseudocrenilabrinae</taxon>
        <taxon>Oreochromini</taxon>
        <taxon>Oreochromis</taxon>
    </lineage>
</organism>
<feature type="coiled-coil region" evidence="18">
    <location>
        <begin position="419"/>
        <end position="502"/>
    </location>
</feature>
<dbReference type="OMA" id="QPDRENG"/>
<dbReference type="Gene3D" id="3.80.10.10">
    <property type="entry name" value="Ribonuclease Inhibitor"/>
    <property type="match status" value="2"/>
</dbReference>
<feature type="compositionally biased region" description="Basic and acidic residues" evidence="19">
    <location>
        <begin position="348"/>
        <end position="361"/>
    </location>
</feature>
<dbReference type="GO" id="GO:0051301">
    <property type="term" value="P:cell division"/>
    <property type="evidence" value="ECO:0007669"/>
    <property type="project" value="UniProtKB-KW"/>
</dbReference>
<evidence type="ECO:0000256" key="6">
    <source>
        <dbReference type="ARBA" id="ARBA00022737"/>
    </source>
</evidence>
<evidence type="ECO:0000313" key="21">
    <source>
        <dbReference type="Ensembl" id="ENSONIP00000066586.1"/>
    </source>
</evidence>
<dbReference type="Gene3D" id="1.10.10.10">
    <property type="entry name" value="Winged helix-like DNA-binding domain superfamily/Winged helix DNA-binding domain"/>
    <property type="match status" value="1"/>
</dbReference>
<dbReference type="SUPFAM" id="SSF52058">
    <property type="entry name" value="L domain-like"/>
    <property type="match status" value="1"/>
</dbReference>
<evidence type="ECO:0000256" key="18">
    <source>
        <dbReference type="SAM" id="Coils"/>
    </source>
</evidence>
<evidence type="ECO:0000256" key="11">
    <source>
        <dbReference type="ARBA" id="ARBA00023163"/>
    </source>
</evidence>